<comment type="caution">
    <text evidence="5">The sequence shown here is derived from an EMBL/GenBank/DDBJ whole genome shotgun (WGS) entry which is preliminary data.</text>
</comment>
<dbReference type="EMBL" id="SOFS01000019">
    <property type="protein sequence ID" value="TFC20330.1"/>
    <property type="molecule type" value="Genomic_DNA"/>
</dbReference>
<dbReference type="InterPro" id="IPR014036">
    <property type="entry name" value="DeoR-like_C"/>
</dbReference>
<dbReference type="InterPro" id="IPR011991">
    <property type="entry name" value="ArsR-like_HTH"/>
</dbReference>
<dbReference type="Gene3D" id="3.40.50.1360">
    <property type="match status" value="1"/>
</dbReference>
<name>A0ABY2IM49_9MICO</name>
<dbReference type="InterPro" id="IPR036390">
    <property type="entry name" value="WH_DNA-bd_sf"/>
</dbReference>
<protein>
    <submittedName>
        <fullName evidence="5">DeoR/GlpR transcriptional regulator</fullName>
    </submittedName>
</protein>
<dbReference type="RefSeq" id="WP_134558490.1">
    <property type="nucleotide sequence ID" value="NZ_SOFS01000019.1"/>
</dbReference>
<evidence type="ECO:0000256" key="2">
    <source>
        <dbReference type="ARBA" id="ARBA00023125"/>
    </source>
</evidence>
<feature type="domain" description="HTH deoR-type" evidence="4">
    <location>
        <begin position="18"/>
        <end position="73"/>
    </location>
</feature>
<gene>
    <name evidence="5" type="ORF">E3O46_08865</name>
</gene>
<evidence type="ECO:0000256" key="3">
    <source>
        <dbReference type="ARBA" id="ARBA00023163"/>
    </source>
</evidence>
<dbReference type="InterPro" id="IPR018356">
    <property type="entry name" value="Tscrpt_reg_HTH_DeoR_CS"/>
</dbReference>
<dbReference type="CDD" id="cd00090">
    <property type="entry name" value="HTH_ARSR"/>
    <property type="match status" value="1"/>
</dbReference>
<dbReference type="SMART" id="SM00420">
    <property type="entry name" value="HTH_DEOR"/>
    <property type="match status" value="1"/>
</dbReference>
<dbReference type="InterPro" id="IPR037171">
    <property type="entry name" value="NagB/RpiA_transferase-like"/>
</dbReference>
<evidence type="ECO:0000313" key="5">
    <source>
        <dbReference type="EMBL" id="TFC20330.1"/>
    </source>
</evidence>
<keyword evidence="2" id="KW-0238">DNA-binding</keyword>
<dbReference type="InterPro" id="IPR001034">
    <property type="entry name" value="DeoR_HTH"/>
</dbReference>
<dbReference type="Pfam" id="PF08220">
    <property type="entry name" value="HTH_DeoR"/>
    <property type="match status" value="1"/>
</dbReference>
<dbReference type="InterPro" id="IPR050313">
    <property type="entry name" value="Carb_Metab_HTH_regulators"/>
</dbReference>
<keyword evidence="3" id="KW-0804">Transcription</keyword>
<keyword evidence="1" id="KW-0805">Transcription regulation</keyword>
<proteinExistence type="predicted"/>
<dbReference type="Proteomes" id="UP000297604">
    <property type="component" value="Unassembled WGS sequence"/>
</dbReference>
<dbReference type="SUPFAM" id="SSF100950">
    <property type="entry name" value="NagB/RpiA/CoA transferase-like"/>
    <property type="match status" value="1"/>
</dbReference>
<keyword evidence="6" id="KW-1185">Reference proteome</keyword>
<reference evidence="5 6" key="1">
    <citation type="submission" date="2019-03" db="EMBL/GenBank/DDBJ databases">
        <title>Genomics of glacier-inhabiting Cryobacterium strains.</title>
        <authorList>
            <person name="Liu Q."/>
            <person name="Xin Y.-H."/>
        </authorList>
    </citation>
    <scope>NUCLEOTIDE SEQUENCE [LARGE SCALE GENOMIC DNA]</scope>
    <source>
        <strain evidence="5 6">MDB1-5</strain>
    </source>
</reference>
<evidence type="ECO:0000313" key="6">
    <source>
        <dbReference type="Proteomes" id="UP000297604"/>
    </source>
</evidence>
<dbReference type="Pfam" id="PF00455">
    <property type="entry name" value="DeoRC"/>
    <property type="match status" value="1"/>
</dbReference>
<dbReference type="PRINTS" id="PR00037">
    <property type="entry name" value="HTHLACR"/>
</dbReference>
<evidence type="ECO:0000256" key="1">
    <source>
        <dbReference type="ARBA" id="ARBA00023015"/>
    </source>
</evidence>
<organism evidence="5 6">
    <name type="scientific">Cryobacterium glucosi</name>
    <dbReference type="NCBI Taxonomy" id="1259175"/>
    <lineage>
        <taxon>Bacteria</taxon>
        <taxon>Bacillati</taxon>
        <taxon>Actinomycetota</taxon>
        <taxon>Actinomycetes</taxon>
        <taxon>Micrococcales</taxon>
        <taxon>Microbacteriaceae</taxon>
        <taxon>Cryobacterium</taxon>
    </lineage>
</organism>
<dbReference type="PANTHER" id="PTHR30363">
    <property type="entry name" value="HTH-TYPE TRANSCRIPTIONAL REGULATOR SRLR-RELATED"/>
    <property type="match status" value="1"/>
</dbReference>
<sequence length="275" mass="28925">MIQNGSYPSTPRAVSGKRSERMRLVLSLLHEQTSMSQSALAEALGISAATLRRDLADLDEQGLLVRTHGGARALDARSEIPVRLRNTQFREAKQLIARRAVEMIPAGPYAIALSGGTTTAEVARALSNRSGLTIVTNSLTIALECAARPKLKVIMTGGVVRQSSFEAVGSLSENTFKAINVGTAVLGTDGISVSGGVTTHDETEARTNHAMVANAQRVIVVADGSKVGQVTLAKMADLSEIDDFVTDSDADPAALQLIADAGVTVHIVDLSAVRR</sequence>
<dbReference type="SMART" id="SM01134">
    <property type="entry name" value="DeoRC"/>
    <property type="match status" value="1"/>
</dbReference>
<dbReference type="PROSITE" id="PS00894">
    <property type="entry name" value="HTH_DEOR_1"/>
    <property type="match status" value="1"/>
</dbReference>
<dbReference type="PROSITE" id="PS51000">
    <property type="entry name" value="HTH_DEOR_2"/>
    <property type="match status" value="1"/>
</dbReference>
<dbReference type="InterPro" id="IPR036388">
    <property type="entry name" value="WH-like_DNA-bd_sf"/>
</dbReference>
<dbReference type="SUPFAM" id="SSF46785">
    <property type="entry name" value="Winged helix' DNA-binding domain"/>
    <property type="match status" value="1"/>
</dbReference>
<accession>A0ABY2IM49</accession>
<dbReference type="PANTHER" id="PTHR30363:SF44">
    <property type="entry name" value="AGA OPERON TRANSCRIPTIONAL REPRESSOR-RELATED"/>
    <property type="match status" value="1"/>
</dbReference>
<dbReference type="Gene3D" id="1.10.10.10">
    <property type="entry name" value="Winged helix-like DNA-binding domain superfamily/Winged helix DNA-binding domain"/>
    <property type="match status" value="1"/>
</dbReference>
<evidence type="ECO:0000259" key="4">
    <source>
        <dbReference type="PROSITE" id="PS51000"/>
    </source>
</evidence>